<evidence type="ECO:0000256" key="3">
    <source>
        <dbReference type="ARBA" id="ARBA00022833"/>
    </source>
</evidence>
<dbReference type="Pfam" id="PF00097">
    <property type="entry name" value="zf-C3HC4"/>
    <property type="match status" value="1"/>
</dbReference>
<evidence type="ECO:0000313" key="7">
    <source>
        <dbReference type="WBParaSite" id="PSAMB.scaffold2675size21879.g18700.t1"/>
    </source>
</evidence>
<evidence type="ECO:0000313" key="6">
    <source>
        <dbReference type="Proteomes" id="UP000887566"/>
    </source>
</evidence>
<dbReference type="InterPro" id="IPR052667">
    <property type="entry name" value="E3_ubiquitin-ligase_RING"/>
</dbReference>
<evidence type="ECO:0000256" key="1">
    <source>
        <dbReference type="ARBA" id="ARBA00022723"/>
    </source>
</evidence>
<dbReference type="AlphaFoldDB" id="A0A914VWX0"/>
<name>A0A914VWX0_9BILA</name>
<dbReference type="PROSITE" id="PS50089">
    <property type="entry name" value="ZF_RING_2"/>
    <property type="match status" value="1"/>
</dbReference>
<keyword evidence="6" id="KW-1185">Reference proteome</keyword>
<protein>
    <submittedName>
        <fullName evidence="7">RING-type domain-containing protein</fullName>
    </submittedName>
</protein>
<dbReference type="PROSITE" id="PS00518">
    <property type="entry name" value="ZF_RING_1"/>
    <property type="match status" value="1"/>
</dbReference>
<sequence>MATSMNSFHNHCDCGICLSNFKLPVKVLLCGHSYCGSCLAPLGGQGQIQCPACGMVTFLSVHGVPGLTNNYALHQILRGSRPAAEMGLDFGLLGPPPPVILPTPANVAPSAQPPNGMHLSRSATPDFHSVPSIQVTPTVSPILASSSHGHGPVDLPAHSAIVIDTPANVVVGQFSMVVTDANCSVAVGKECRIFSHNPSLPQPPSNTYQVSSAQVTVGGQSSVFTAQDSNVTVGDNSDVWLGAGSVLVNVGPHCVWHTAVKGVYKPAQGV</sequence>
<dbReference type="WBParaSite" id="PSAMB.scaffold2675size21879.g18700.t1">
    <property type="protein sequence ID" value="PSAMB.scaffold2675size21879.g18700.t1"/>
    <property type="gene ID" value="PSAMB.scaffold2675size21879.g18700"/>
</dbReference>
<organism evidence="6 7">
    <name type="scientific">Plectus sambesii</name>
    <dbReference type="NCBI Taxonomy" id="2011161"/>
    <lineage>
        <taxon>Eukaryota</taxon>
        <taxon>Metazoa</taxon>
        <taxon>Ecdysozoa</taxon>
        <taxon>Nematoda</taxon>
        <taxon>Chromadorea</taxon>
        <taxon>Plectida</taxon>
        <taxon>Plectina</taxon>
        <taxon>Plectoidea</taxon>
        <taxon>Plectidae</taxon>
        <taxon>Plectus</taxon>
    </lineage>
</organism>
<feature type="domain" description="RING-type" evidence="5">
    <location>
        <begin position="14"/>
        <end position="53"/>
    </location>
</feature>
<accession>A0A914VWX0</accession>
<keyword evidence="3" id="KW-0862">Zinc</keyword>
<proteinExistence type="predicted"/>
<dbReference type="SUPFAM" id="SSF57850">
    <property type="entry name" value="RING/U-box"/>
    <property type="match status" value="1"/>
</dbReference>
<evidence type="ECO:0000256" key="2">
    <source>
        <dbReference type="ARBA" id="ARBA00022771"/>
    </source>
</evidence>
<dbReference type="InterPro" id="IPR017907">
    <property type="entry name" value="Znf_RING_CS"/>
</dbReference>
<dbReference type="PANTHER" id="PTHR47156">
    <property type="entry name" value="PROTEIN CBG20824"/>
    <property type="match status" value="1"/>
</dbReference>
<reference evidence="7" key="1">
    <citation type="submission" date="2022-11" db="UniProtKB">
        <authorList>
            <consortium name="WormBaseParasite"/>
        </authorList>
    </citation>
    <scope>IDENTIFICATION</scope>
</reference>
<keyword evidence="2 4" id="KW-0863">Zinc-finger</keyword>
<dbReference type="SMART" id="SM00184">
    <property type="entry name" value="RING"/>
    <property type="match status" value="1"/>
</dbReference>
<dbReference type="Gene3D" id="3.30.40.10">
    <property type="entry name" value="Zinc/RING finger domain, C3HC4 (zinc finger)"/>
    <property type="match status" value="1"/>
</dbReference>
<dbReference type="InterPro" id="IPR013083">
    <property type="entry name" value="Znf_RING/FYVE/PHD"/>
</dbReference>
<dbReference type="GO" id="GO:0008270">
    <property type="term" value="F:zinc ion binding"/>
    <property type="evidence" value="ECO:0007669"/>
    <property type="project" value="UniProtKB-KW"/>
</dbReference>
<keyword evidence="1" id="KW-0479">Metal-binding</keyword>
<dbReference type="Proteomes" id="UP000887566">
    <property type="component" value="Unplaced"/>
</dbReference>
<evidence type="ECO:0000256" key="4">
    <source>
        <dbReference type="PROSITE-ProRule" id="PRU00175"/>
    </source>
</evidence>
<dbReference type="InterPro" id="IPR001841">
    <property type="entry name" value="Znf_RING"/>
</dbReference>
<dbReference type="PANTHER" id="PTHR47156:SF10">
    <property type="entry name" value="E3 UBIQUITIN-PROTEIN LIGASE TRIM-21-RELATED"/>
    <property type="match status" value="1"/>
</dbReference>
<evidence type="ECO:0000259" key="5">
    <source>
        <dbReference type="PROSITE" id="PS50089"/>
    </source>
</evidence>
<dbReference type="InterPro" id="IPR018957">
    <property type="entry name" value="Znf_C3HC4_RING-type"/>
</dbReference>